<proteinExistence type="predicted"/>
<reference evidence="2 3" key="1">
    <citation type="journal article" date="2021" name="DNA Res.">
        <title>Genome analysis of Candida subhashii reveals its hybrid nature and dual mitochondrial genome conformations.</title>
        <authorList>
            <person name="Mixao V."/>
            <person name="Hegedusova E."/>
            <person name="Saus E."/>
            <person name="Pryszcz L.P."/>
            <person name="Cillingova A."/>
            <person name="Nosek J."/>
            <person name="Gabaldon T."/>
        </authorList>
    </citation>
    <scope>NUCLEOTIDE SEQUENCE [LARGE SCALE GENOMIC DNA]</scope>
    <source>
        <strain evidence="2 3">CBS 10753</strain>
    </source>
</reference>
<organism evidence="2 3">
    <name type="scientific">[Candida] subhashii</name>
    <dbReference type="NCBI Taxonomy" id="561895"/>
    <lineage>
        <taxon>Eukaryota</taxon>
        <taxon>Fungi</taxon>
        <taxon>Dikarya</taxon>
        <taxon>Ascomycota</taxon>
        <taxon>Saccharomycotina</taxon>
        <taxon>Pichiomycetes</taxon>
        <taxon>Debaryomycetaceae</taxon>
        <taxon>Spathaspora</taxon>
    </lineage>
</organism>
<dbReference type="PANTHER" id="PTHR47932">
    <property type="entry name" value="ATPASE EXPRESSION PROTEIN 3"/>
    <property type="match status" value="1"/>
</dbReference>
<sequence length="893" mass="102387">MRIPSRIASQNLARIIYTNSVSTLRTIPRTNSLLPIVYPTRNISSFTKKIKKALFVDESIKKENPVVNRCYNEIKEYVDNESMDPNLKAEMIQQNIASLLHENMTRNEFFKVLDLAILHLQELSRNNDIELLPLESSTILFEKVSDMILSEQEQGRKPHLPTFIRIVISHLLKNVNNLPHSTLLALVDLGSQLESFKLALQSLVFAKGEQLPENFSTLLVEYFKRKGRLSLEVFEELVLLSEHEPKLVDEGIISSLKSYIETLYEDAAPETHCYIDLERNIDRVHMLVTNLTEQLSLEKISMKAVLMLFRLNYELLAINNHQESEKQLNRILDYLVDPPTDQKFSDVNDIIFEQNLDDEALAEALLVSAWSSLKYHSLAQSITLFILGDSIKFSPELRLQACAYPKIHEDLTEVQAFETMTEIMDTFENDISDRSHCFDRIIQAASTSPSIEPNGKFVELLTGYFAEEYLIEPSRKSFKYRIDRALQQNEVSAAVDIYSASIENGNTWTAEAQDPTIFKTLNDLIVEVTNGSVEDEEHWVAIYQSVSAQAQSPLNVEAITNVVAAYLKTDAIAEADQCMHKNLPEINRDTIYRLPSDKQYGYKYRKLFDVIHDFIITYKGRPEKAWYFYVALNEFFFLSHETILPALKFFCDNGLLSSALTILKTVVERSQMHGKHPNLPPTREMYMYLLTEFGNKLYEQGVLDIHEIIKMDVNLLESDIELENCILNAYANLQDITRARRLFLSMSTKPKEAGGINEESVQIMVKAYSYNDIHHVQDFFEDLPQFGVVPNYAIYRQYLIAYVYHGFAERAIEVAEEMPKYDLEVSGDALICMYNYCASKHGQQLIADWAEKKHPKEWANVVESGLLIESSGYRADESVIAASSSDEIKLLNE</sequence>
<comment type="caution">
    <text evidence="2">The sequence shown here is derived from an EMBL/GenBank/DDBJ whole genome shotgun (WGS) entry which is preliminary data.</text>
</comment>
<dbReference type="EMBL" id="JAGSYN010000215">
    <property type="protein sequence ID" value="KAG7661682.1"/>
    <property type="molecule type" value="Genomic_DNA"/>
</dbReference>
<dbReference type="AlphaFoldDB" id="A0A8J5UJD4"/>
<accession>A0A8J5UJD4</accession>
<name>A0A8J5UJD4_9ASCO</name>
<dbReference type="RefSeq" id="XP_049261915.1">
    <property type="nucleotide sequence ID" value="XM_049408837.1"/>
</dbReference>
<evidence type="ECO:0000313" key="3">
    <source>
        <dbReference type="Proteomes" id="UP000694255"/>
    </source>
</evidence>
<evidence type="ECO:0000256" key="1">
    <source>
        <dbReference type="ARBA" id="ARBA00022737"/>
    </source>
</evidence>
<dbReference type="GeneID" id="73471635"/>
<evidence type="ECO:0008006" key="4">
    <source>
        <dbReference type="Google" id="ProtNLM"/>
    </source>
</evidence>
<gene>
    <name evidence="2" type="ORF">J8A68_004835</name>
</gene>
<evidence type="ECO:0000313" key="2">
    <source>
        <dbReference type="EMBL" id="KAG7661682.1"/>
    </source>
</evidence>
<dbReference type="Proteomes" id="UP000694255">
    <property type="component" value="Unassembled WGS sequence"/>
</dbReference>
<keyword evidence="3" id="KW-1185">Reference proteome</keyword>
<keyword evidence="1" id="KW-0677">Repeat</keyword>
<dbReference type="PANTHER" id="PTHR47932:SF44">
    <property type="entry name" value="MIOREX COMPLEX COMPONENT 1"/>
    <property type="match status" value="1"/>
</dbReference>
<dbReference type="OrthoDB" id="185373at2759"/>
<protein>
    <recommendedName>
        <fullName evidence="4">Mitochondrial group I intron splicing factor CCM1</fullName>
    </recommendedName>
</protein>